<evidence type="ECO:0000313" key="3">
    <source>
        <dbReference type="Proteomes" id="UP000327157"/>
    </source>
</evidence>
<gene>
    <name evidence="2" type="ORF">D8674_033627</name>
</gene>
<evidence type="ECO:0000256" key="1">
    <source>
        <dbReference type="SAM" id="Coils"/>
    </source>
</evidence>
<reference evidence="2 3" key="3">
    <citation type="submission" date="2019-11" db="EMBL/GenBank/DDBJ databases">
        <title>A de novo genome assembly of a pear dwarfing rootstock.</title>
        <authorList>
            <person name="Wang F."/>
            <person name="Wang J."/>
            <person name="Li S."/>
            <person name="Zhang Y."/>
            <person name="Fang M."/>
            <person name="Ma L."/>
            <person name="Zhao Y."/>
            <person name="Jiang S."/>
        </authorList>
    </citation>
    <scope>NUCLEOTIDE SEQUENCE [LARGE SCALE GENOMIC DNA]</scope>
    <source>
        <strain evidence="2">S2</strain>
        <tissue evidence="2">Leaf</tissue>
    </source>
</reference>
<proteinExistence type="predicted"/>
<protein>
    <submittedName>
        <fullName evidence="2">TMV resistance protein N-like</fullName>
    </submittedName>
</protein>
<keyword evidence="1" id="KW-0175">Coiled coil</keyword>
<dbReference type="Proteomes" id="UP000327157">
    <property type="component" value="Chromosome 8"/>
</dbReference>
<name>A0A5N5HRP9_9ROSA</name>
<reference evidence="2 3" key="1">
    <citation type="submission" date="2019-09" db="EMBL/GenBank/DDBJ databases">
        <authorList>
            <person name="Ou C."/>
        </authorList>
    </citation>
    <scope>NUCLEOTIDE SEQUENCE [LARGE SCALE GENOMIC DNA]</scope>
    <source>
        <strain evidence="2">S2</strain>
        <tissue evidence="2">Leaf</tissue>
    </source>
</reference>
<dbReference type="AlphaFoldDB" id="A0A5N5HRP9"/>
<evidence type="ECO:0000313" key="2">
    <source>
        <dbReference type="EMBL" id="KAB2628832.1"/>
    </source>
</evidence>
<dbReference type="EMBL" id="SMOL01000148">
    <property type="protein sequence ID" value="KAB2628832.1"/>
    <property type="molecule type" value="Genomic_DNA"/>
</dbReference>
<dbReference type="OrthoDB" id="10437117at2759"/>
<accession>A0A5N5HRP9</accession>
<organism evidence="2 3">
    <name type="scientific">Pyrus ussuriensis x Pyrus communis</name>
    <dbReference type="NCBI Taxonomy" id="2448454"/>
    <lineage>
        <taxon>Eukaryota</taxon>
        <taxon>Viridiplantae</taxon>
        <taxon>Streptophyta</taxon>
        <taxon>Embryophyta</taxon>
        <taxon>Tracheophyta</taxon>
        <taxon>Spermatophyta</taxon>
        <taxon>Magnoliopsida</taxon>
        <taxon>eudicotyledons</taxon>
        <taxon>Gunneridae</taxon>
        <taxon>Pentapetalae</taxon>
        <taxon>rosids</taxon>
        <taxon>fabids</taxon>
        <taxon>Rosales</taxon>
        <taxon>Rosaceae</taxon>
        <taxon>Amygdaloideae</taxon>
        <taxon>Maleae</taxon>
        <taxon>Pyrus</taxon>
    </lineage>
</organism>
<keyword evidence="3" id="KW-1185">Reference proteome</keyword>
<reference evidence="3" key="2">
    <citation type="submission" date="2019-10" db="EMBL/GenBank/DDBJ databases">
        <title>A de novo genome assembly of a pear dwarfing rootstock.</title>
        <authorList>
            <person name="Wang F."/>
            <person name="Wang J."/>
            <person name="Li S."/>
            <person name="Zhang Y."/>
            <person name="Fang M."/>
            <person name="Ma L."/>
            <person name="Zhao Y."/>
            <person name="Jiang S."/>
        </authorList>
    </citation>
    <scope>NUCLEOTIDE SEQUENCE [LARGE SCALE GENOMIC DNA]</scope>
</reference>
<comment type="caution">
    <text evidence="2">The sequence shown here is derived from an EMBL/GenBank/DDBJ whole genome shotgun (WGS) entry which is preliminary data.</text>
</comment>
<sequence>MMPSPLAPISITTSLPELFKEFEQLKMRLRSSRHPSEPQGFQDQCQIFQEWARRDFSASFSLKALHDVEKVITKLHKANQLSKVQYESFFSYFKNLRALRDQHQRVDKQANQVRCFKEKQSKTSTYIQQLVDEGLATEDRIKVATSENQKLEEQLDVMKVEQVTLLSKLHQQVEKVKKANLEMEDAESQLSNNNNVLVEPTKIFTIMLTYYSRIITLGEDVNLLGYGHCNFSFYEMK</sequence>
<feature type="coiled-coil region" evidence="1">
    <location>
        <begin position="141"/>
        <end position="196"/>
    </location>
</feature>